<dbReference type="InterPro" id="IPR014864">
    <property type="entry name" value="TF_NikR_Ni-bd_C"/>
</dbReference>
<dbReference type="EMBL" id="JAOPKB010000001">
    <property type="protein sequence ID" value="MCU4971323.1"/>
    <property type="molecule type" value="Genomic_DNA"/>
</dbReference>
<keyword evidence="2" id="KW-0805">Transcription regulation</keyword>
<dbReference type="InterPro" id="IPR010985">
    <property type="entry name" value="Ribbon_hlx_hlx"/>
</dbReference>
<accession>A0ABT2Q8U8</accession>
<proteinExistence type="inferred from homology"/>
<keyword evidence="3" id="KW-0238">DNA-binding</keyword>
<dbReference type="Pfam" id="PF01402">
    <property type="entry name" value="RHH_1"/>
    <property type="match status" value="1"/>
</dbReference>
<evidence type="ECO:0000259" key="6">
    <source>
        <dbReference type="Pfam" id="PF08753"/>
    </source>
</evidence>
<dbReference type="RefSeq" id="WP_338006744.1">
    <property type="nucleotide sequence ID" value="NZ_JAOPKB010000001.1"/>
</dbReference>
<dbReference type="PANTHER" id="PTHR34719">
    <property type="entry name" value="NICKEL-RESPONSIVE REGULATOR"/>
    <property type="match status" value="1"/>
</dbReference>
<feature type="domain" description="Ribbon-helix-helix protein CopG" evidence="5">
    <location>
        <begin position="1"/>
        <end position="40"/>
    </location>
</feature>
<dbReference type="InterPro" id="IPR050192">
    <property type="entry name" value="CopG/NikR_regulator"/>
</dbReference>
<name>A0ABT2Q8U8_9EURY</name>
<protein>
    <submittedName>
        <fullName evidence="7">Ribbon-helix-helix protein, CopG family</fullName>
    </submittedName>
</protein>
<comment type="similarity">
    <text evidence="1">Belongs to the transcriptional regulatory CopG/NikR family.</text>
</comment>
<dbReference type="Pfam" id="PF08753">
    <property type="entry name" value="NikR_C"/>
    <property type="match status" value="1"/>
</dbReference>
<evidence type="ECO:0000313" key="8">
    <source>
        <dbReference type="Proteomes" id="UP001320972"/>
    </source>
</evidence>
<dbReference type="PANTHER" id="PTHR34719:SF2">
    <property type="entry name" value="NICKEL-RESPONSIVE REGULATOR"/>
    <property type="match status" value="1"/>
</dbReference>
<evidence type="ECO:0000313" key="7">
    <source>
        <dbReference type="EMBL" id="MCU4971323.1"/>
    </source>
</evidence>
<evidence type="ECO:0000256" key="1">
    <source>
        <dbReference type="ARBA" id="ARBA00008478"/>
    </source>
</evidence>
<evidence type="ECO:0000256" key="3">
    <source>
        <dbReference type="ARBA" id="ARBA00023125"/>
    </source>
</evidence>
<evidence type="ECO:0000256" key="2">
    <source>
        <dbReference type="ARBA" id="ARBA00023015"/>
    </source>
</evidence>
<dbReference type="InterPro" id="IPR013321">
    <property type="entry name" value="Arc_rbn_hlx_hlx"/>
</dbReference>
<comment type="caution">
    <text evidence="7">The sequence shown here is derived from an EMBL/GenBank/DDBJ whole genome shotgun (WGS) entry which is preliminary data.</text>
</comment>
<feature type="domain" description="Transcription factor NikR nickel binding C-terminal" evidence="6">
    <location>
        <begin position="55"/>
        <end position="125"/>
    </location>
</feature>
<keyword evidence="8" id="KW-1185">Reference proteome</keyword>
<dbReference type="Proteomes" id="UP001320972">
    <property type="component" value="Unassembled WGS sequence"/>
</dbReference>
<dbReference type="InterPro" id="IPR002145">
    <property type="entry name" value="CopG"/>
</dbReference>
<evidence type="ECO:0000259" key="5">
    <source>
        <dbReference type="Pfam" id="PF01402"/>
    </source>
</evidence>
<dbReference type="Gene3D" id="1.10.1220.10">
    <property type="entry name" value="Met repressor-like"/>
    <property type="match status" value="1"/>
</dbReference>
<gene>
    <name evidence="7" type="ORF">OB955_01030</name>
</gene>
<dbReference type="InterPro" id="IPR027271">
    <property type="entry name" value="Acetolactate_synth/TF_NikR_C"/>
</dbReference>
<dbReference type="CDD" id="cd22231">
    <property type="entry name" value="RHH_NikR_HicB-like"/>
    <property type="match status" value="1"/>
</dbReference>
<keyword evidence="4" id="KW-0804">Transcription</keyword>
<dbReference type="Gene3D" id="3.30.70.1150">
    <property type="entry name" value="ACT-like. Chain A, domain 2"/>
    <property type="match status" value="1"/>
</dbReference>
<dbReference type="SUPFAM" id="SSF55021">
    <property type="entry name" value="ACT-like"/>
    <property type="match status" value="1"/>
</dbReference>
<dbReference type="SUPFAM" id="SSF47598">
    <property type="entry name" value="Ribbon-helix-helix"/>
    <property type="match status" value="1"/>
</dbReference>
<evidence type="ECO:0000256" key="4">
    <source>
        <dbReference type="ARBA" id="ARBA00023163"/>
    </source>
</evidence>
<organism evidence="7 8">
    <name type="scientific">Natronoglomus mannanivorans</name>
    <dbReference type="NCBI Taxonomy" id="2979990"/>
    <lineage>
        <taxon>Archaea</taxon>
        <taxon>Methanobacteriati</taxon>
        <taxon>Methanobacteriota</taxon>
        <taxon>Stenosarchaea group</taxon>
        <taxon>Halobacteria</taxon>
        <taxon>Halobacteriales</taxon>
        <taxon>Natrialbaceae</taxon>
        <taxon>Natronoglomus</taxon>
    </lineage>
</organism>
<sequence>MRTSLNVPEEMLEEFDQTWQAEGLDSRSRALREAIQEYVESHHRLEQASGTVAATVVFDYAHDEIIESLHDVQHEFQSEIDTTCHVHHGEWCLETVFCHGPAERIRELVYRLKDFDAVGRVSVMLLRAEQRSESHSHSDSQS</sequence>
<reference evidence="7 8" key="1">
    <citation type="submission" date="2022-09" db="EMBL/GenBank/DDBJ databases">
        <title>Enrichment on poylsaccharides allowed isolation of novel metabolic and taxonomic groups of Haloarchaea.</title>
        <authorList>
            <person name="Sorokin D.Y."/>
            <person name="Elcheninov A.G."/>
            <person name="Khizhniak T.V."/>
            <person name="Kolganova T.V."/>
            <person name="Kublanov I.V."/>
        </authorList>
    </citation>
    <scope>NUCLEOTIDE SEQUENCE [LARGE SCALE GENOMIC DNA]</scope>
    <source>
        <strain evidence="7 8">AArc-m2/3/4</strain>
    </source>
</reference>
<dbReference type="InterPro" id="IPR045865">
    <property type="entry name" value="ACT-like_dom_sf"/>
</dbReference>